<dbReference type="Proteomes" id="UP000005396">
    <property type="component" value="Unassembled WGS sequence"/>
</dbReference>
<evidence type="ECO:0000313" key="2">
    <source>
        <dbReference type="EMBL" id="EDP14078.1"/>
    </source>
</evidence>
<evidence type="ECO:0000313" key="3">
    <source>
        <dbReference type="Proteomes" id="UP000005396"/>
    </source>
</evidence>
<dbReference type="PaxDb" id="411902-CLOBOL_05685"/>
<proteinExistence type="predicted"/>
<comment type="caution">
    <text evidence="2">The sequence shown here is derived from an EMBL/GenBank/DDBJ whole genome shotgun (WGS) entry which is preliminary data.</text>
</comment>
<reference evidence="2 3" key="2">
    <citation type="submission" date="2007-09" db="EMBL/GenBank/DDBJ databases">
        <title>Draft genome sequence of Clostridium bolteae (ATCC BAA-613).</title>
        <authorList>
            <person name="Sudarsanam P."/>
            <person name="Ley R."/>
            <person name="Guruge J."/>
            <person name="Turnbaugh P.J."/>
            <person name="Mahowald M."/>
            <person name="Liep D."/>
            <person name="Gordon J."/>
        </authorList>
    </citation>
    <scope>NUCLEOTIDE SEQUENCE [LARGE SCALE GENOMIC DNA]</scope>
    <source>
        <strain evidence="3">ATCC BAA-613 / DSM 15670 / CCUG 46953 / JCM 12243 / WAL 16351</strain>
    </source>
</reference>
<gene>
    <name evidence="2" type="ORF">CLOBOL_05685</name>
</gene>
<dbReference type="EMBL" id="ABCC02000042">
    <property type="protein sequence ID" value="EDP14078.1"/>
    <property type="molecule type" value="Genomic_DNA"/>
</dbReference>
<organism evidence="2 3">
    <name type="scientific">Enterocloster bolteae (strain ATCC BAA-613 / DSM 15670 / CCUG 46953 / JCM 12243 / WAL 16351)</name>
    <name type="common">Clostridium bolteae</name>
    <dbReference type="NCBI Taxonomy" id="411902"/>
    <lineage>
        <taxon>Bacteria</taxon>
        <taxon>Bacillati</taxon>
        <taxon>Bacillota</taxon>
        <taxon>Clostridia</taxon>
        <taxon>Lachnospirales</taxon>
        <taxon>Lachnospiraceae</taxon>
        <taxon>Enterocloster</taxon>
    </lineage>
</organism>
<sequence>MPIPDAGMIKAGLFFRDVVFSSTLPSLLSYRGNTGQGRTRDLVKKSLEQKPDRQ</sequence>
<dbReference type="HOGENOM" id="CLU_3041967_0_0_9"/>
<protein>
    <submittedName>
        <fullName evidence="2">Uncharacterized protein</fullName>
    </submittedName>
</protein>
<evidence type="ECO:0000256" key="1">
    <source>
        <dbReference type="SAM" id="MobiDB-lite"/>
    </source>
</evidence>
<name>A8S0I5_ENTBW</name>
<dbReference type="AlphaFoldDB" id="A8S0I5"/>
<feature type="region of interest" description="Disordered" evidence="1">
    <location>
        <begin position="30"/>
        <end position="54"/>
    </location>
</feature>
<feature type="compositionally biased region" description="Basic and acidic residues" evidence="1">
    <location>
        <begin position="38"/>
        <end position="54"/>
    </location>
</feature>
<reference evidence="2 3" key="1">
    <citation type="submission" date="2007-08" db="EMBL/GenBank/DDBJ databases">
        <authorList>
            <person name="Fulton L."/>
            <person name="Clifton S."/>
            <person name="Fulton B."/>
            <person name="Xu J."/>
            <person name="Minx P."/>
            <person name="Pepin K.H."/>
            <person name="Johnson M."/>
            <person name="Thiruvilangam P."/>
            <person name="Bhonagiri V."/>
            <person name="Nash W.E."/>
            <person name="Mardis E.R."/>
            <person name="Wilson R.K."/>
        </authorList>
    </citation>
    <scope>NUCLEOTIDE SEQUENCE [LARGE SCALE GENOMIC DNA]</scope>
    <source>
        <strain evidence="3">ATCC BAA-613 / DSM 15670 / CCUG 46953 / JCM 12243 / WAL 16351</strain>
    </source>
</reference>
<accession>A8S0I5</accession>